<dbReference type="CDD" id="cd06259">
    <property type="entry name" value="YdcF-like"/>
    <property type="match status" value="1"/>
</dbReference>
<dbReference type="Proteomes" id="UP000615796">
    <property type="component" value="Unassembled WGS sequence"/>
</dbReference>
<sequence length="252" mass="29132">MGTKKPTNLMIGRLKTLLRWFLRGVALLMLLFLIAVAVIFSIDRWVSWQTQQYIISDINKLPKFDVAVVLGTSKYLGQTLNDYYLHRIEAAVELYQLNKTDYFLLSGDNAHRSYNEPWTMKRDLLKAGVPDEQIYLDYAGFRTLDSIVRAKRIFDTDDFLIVTQRFHCERALFIAQHHDINATCLAVPGPKNHLGYKVRLREVFARSKAVLDLYLLDTQPRFLGPKEPILSESRDNGTLSENSVDESDWTQE</sequence>
<protein>
    <submittedName>
        <fullName evidence="11">YdcF family protein</fullName>
    </submittedName>
</protein>
<evidence type="ECO:0000256" key="1">
    <source>
        <dbReference type="ARBA" id="ARBA00004377"/>
    </source>
</evidence>
<dbReference type="InterPro" id="IPR003848">
    <property type="entry name" value="DUF218"/>
</dbReference>
<evidence type="ECO:0000256" key="4">
    <source>
        <dbReference type="ARBA" id="ARBA00022692"/>
    </source>
</evidence>
<dbReference type="Pfam" id="PF02698">
    <property type="entry name" value="DUF218"/>
    <property type="match status" value="1"/>
</dbReference>
<feature type="compositionally biased region" description="Acidic residues" evidence="8">
    <location>
        <begin position="243"/>
        <end position="252"/>
    </location>
</feature>
<comment type="subcellular location">
    <subcellularLocation>
        <location evidence="1">Cell inner membrane</location>
        <topology evidence="1">Single-pass membrane protein</topology>
    </subcellularLocation>
</comment>
<evidence type="ECO:0000313" key="11">
    <source>
        <dbReference type="EMBL" id="MBC5850041.1"/>
    </source>
</evidence>
<evidence type="ECO:0000256" key="6">
    <source>
        <dbReference type="ARBA" id="ARBA00023136"/>
    </source>
</evidence>
<comment type="function">
    <text evidence="7">Participates in the barrier function of the cell envelope.</text>
</comment>
<evidence type="ECO:0000256" key="2">
    <source>
        <dbReference type="ARBA" id="ARBA00022475"/>
    </source>
</evidence>
<evidence type="ECO:0000256" key="7">
    <source>
        <dbReference type="ARBA" id="ARBA00037355"/>
    </source>
</evidence>
<keyword evidence="12" id="KW-1185">Reference proteome</keyword>
<keyword evidence="3" id="KW-0997">Cell inner membrane</keyword>
<keyword evidence="5 9" id="KW-1133">Transmembrane helix</keyword>
<evidence type="ECO:0000256" key="5">
    <source>
        <dbReference type="ARBA" id="ARBA00022989"/>
    </source>
</evidence>
<feature type="region of interest" description="Disordered" evidence="8">
    <location>
        <begin position="226"/>
        <end position="252"/>
    </location>
</feature>
<dbReference type="AlphaFoldDB" id="A0A9X0UHM1"/>
<keyword evidence="6 9" id="KW-0472">Membrane</keyword>
<accession>A0A9X0UHM1</accession>
<comment type="caution">
    <text evidence="11">The sequence shown here is derived from an EMBL/GenBank/DDBJ whole genome shotgun (WGS) entry which is preliminary data.</text>
</comment>
<gene>
    <name evidence="11" type="ORF">H8Q88_03580</name>
</gene>
<organism evidence="11 12">
    <name type="scientific">Vibrio metschnikovii</name>
    <dbReference type="NCBI Taxonomy" id="28172"/>
    <lineage>
        <taxon>Bacteria</taxon>
        <taxon>Pseudomonadati</taxon>
        <taxon>Pseudomonadota</taxon>
        <taxon>Gammaproteobacteria</taxon>
        <taxon>Vibrionales</taxon>
        <taxon>Vibrionaceae</taxon>
        <taxon>Vibrio</taxon>
    </lineage>
</organism>
<evidence type="ECO:0000256" key="3">
    <source>
        <dbReference type="ARBA" id="ARBA00022519"/>
    </source>
</evidence>
<keyword evidence="2" id="KW-1003">Cell membrane</keyword>
<evidence type="ECO:0000256" key="8">
    <source>
        <dbReference type="SAM" id="MobiDB-lite"/>
    </source>
</evidence>
<dbReference type="Gene3D" id="3.40.50.620">
    <property type="entry name" value="HUPs"/>
    <property type="match status" value="1"/>
</dbReference>
<feature type="domain" description="DUF218" evidence="10">
    <location>
        <begin position="65"/>
        <end position="195"/>
    </location>
</feature>
<dbReference type="GO" id="GO:0005886">
    <property type="term" value="C:plasma membrane"/>
    <property type="evidence" value="ECO:0007669"/>
    <property type="project" value="UniProtKB-SubCell"/>
</dbReference>
<dbReference type="InterPro" id="IPR014729">
    <property type="entry name" value="Rossmann-like_a/b/a_fold"/>
</dbReference>
<dbReference type="PANTHER" id="PTHR30336">
    <property type="entry name" value="INNER MEMBRANE PROTEIN, PROBABLE PERMEASE"/>
    <property type="match status" value="1"/>
</dbReference>
<dbReference type="EMBL" id="JACRUP010000001">
    <property type="protein sequence ID" value="MBC5850041.1"/>
    <property type="molecule type" value="Genomic_DNA"/>
</dbReference>
<name>A0A9X0UHM1_VIBME</name>
<evidence type="ECO:0000259" key="10">
    <source>
        <dbReference type="Pfam" id="PF02698"/>
    </source>
</evidence>
<keyword evidence="4 9" id="KW-0812">Transmembrane</keyword>
<dbReference type="PANTHER" id="PTHR30336:SF0">
    <property type="entry name" value="PROTEIN SANA"/>
    <property type="match status" value="1"/>
</dbReference>
<dbReference type="RefSeq" id="WP_187025308.1">
    <property type="nucleotide sequence ID" value="NZ_JACRUP010000001.1"/>
</dbReference>
<evidence type="ECO:0000313" key="12">
    <source>
        <dbReference type="Proteomes" id="UP000615796"/>
    </source>
</evidence>
<proteinExistence type="predicted"/>
<evidence type="ECO:0000256" key="9">
    <source>
        <dbReference type="SAM" id="Phobius"/>
    </source>
</evidence>
<reference evidence="11" key="1">
    <citation type="submission" date="2020-08" db="EMBL/GenBank/DDBJ databases">
        <title>Genome Sequencing and Pan-Genome Analysis of Migratory bird Vibrio Strains, Inner Mongolia.</title>
        <authorList>
            <person name="Zheng L."/>
        </authorList>
    </citation>
    <scope>NUCLEOTIDE SEQUENCE</scope>
    <source>
        <strain evidence="11">M13F</strain>
    </source>
</reference>
<feature type="transmembrane region" description="Helical" evidence="9">
    <location>
        <begin position="20"/>
        <end position="42"/>
    </location>
</feature>
<dbReference type="InterPro" id="IPR051599">
    <property type="entry name" value="Cell_Envelope_Assoc"/>
</dbReference>